<dbReference type="PANTHER" id="PTHR45964:SF5">
    <property type="entry name" value="WSCD FAMILY MEMBER CG9164"/>
    <property type="match status" value="1"/>
</dbReference>
<name>A0AAW2H938_9NEOP</name>
<feature type="transmembrane region" description="Helical" evidence="2">
    <location>
        <begin position="12"/>
        <end position="33"/>
    </location>
</feature>
<reference evidence="3" key="1">
    <citation type="journal article" date="2024" name="Gigascience">
        <title>Chromosome-level genome of the poultry shaft louse Menopon gallinae provides insight into the host-switching and adaptive evolution of parasitic lice.</title>
        <authorList>
            <person name="Xu Y."/>
            <person name="Ma L."/>
            <person name="Liu S."/>
            <person name="Liang Y."/>
            <person name="Liu Q."/>
            <person name="He Z."/>
            <person name="Tian L."/>
            <person name="Duan Y."/>
            <person name="Cai W."/>
            <person name="Li H."/>
            <person name="Song F."/>
        </authorList>
    </citation>
    <scope>NUCLEOTIDE SEQUENCE</scope>
    <source>
        <strain evidence="3">Cailab_2023a</strain>
    </source>
</reference>
<dbReference type="InterPro" id="IPR051589">
    <property type="entry name" value="Sialate-O-sulfotransferase"/>
</dbReference>
<comment type="caution">
    <text evidence="3">The sequence shown here is derived from an EMBL/GenBank/DDBJ whole genome shotgun (WGS) entry which is preliminary data.</text>
</comment>
<keyword evidence="2" id="KW-0472">Membrane</keyword>
<dbReference type="PANTHER" id="PTHR45964">
    <property type="entry name" value="WSCD FAMILY MEMBER CG9164"/>
    <property type="match status" value="1"/>
</dbReference>
<dbReference type="Gene3D" id="3.40.50.300">
    <property type="entry name" value="P-loop containing nucleotide triphosphate hydrolases"/>
    <property type="match status" value="1"/>
</dbReference>
<keyword evidence="2" id="KW-0812">Transmembrane</keyword>
<dbReference type="InterPro" id="IPR027417">
    <property type="entry name" value="P-loop_NTPase"/>
</dbReference>
<accession>A0AAW2H938</accession>
<gene>
    <name evidence="3" type="ORF">PYX00_008862</name>
</gene>
<organism evidence="3">
    <name type="scientific">Menopon gallinae</name>
    <name type="common">poultry shaft louse</name>
    <dbReference type="NCBI Taxonomy" id="328185"/>
    <lineage>
        <taxon>Eukaryota</taxon>
        <taxon>Metazoa</taxon>
        <taxon>Ecdysozoa</taxon>
        <taxon>Arthropoda</taxon>
        <taxon>Hexapoda</taxon>
        <taxon>Insecta</taxon>
        <taxon>Pterygota</taxon>
        <taxon>Neoptera</taxon>
        <taxon>Paraneoptera</taxon>
        <taxon>Psocodea</taxon>
        <taxon>Troctomorpha</taxon>
        <taxon>Phthiraptera</taxon>
        <taxon>Amblycera</taxon>
        <taxon>Menoponidae</taxon>
        <taxon>Menopon</taxon>
    </lineage>
</organism>
<evidence type="ECO:0000313" key="3">
    <source>
        <dbReference type="EMBL" id="KAL0266270.1"/>
    </source>
</evidence>
<evidence type="ECO:0008006" key="4">
    <source>
        <dbReference type="Google" id="ProtNLM"/>
    </source>
</evidence>
<dbReference type="EMBL" id="JARGDH010000005">
    <property type="protein sequence ID" value="KAL0266270.1"/>
    <property type="molecule type" value="Genomic_DNA"/>
</dbReference>
<proteinExistence type="inferred from homology"/>
<dbReference type="SUPFAM" id="SSF52540">
    <property type="entry name" value="P-loop containing nucleoside triphosphate hydrolases"/>
    <property type="match status" value="1"/>
</dbReference>
<keyword evidence="2" id="KW-1133">Transmembrane helix</keyword>
<evidence type="ECO:0000256" key="1">
    <source>
        <dbReference type="ARBA" id="ARBA00010236"/>
    </source>
</evidence>
<comment type="similarity">
    <text evidence="1">Belongs to the WSCD family.</text>
</comment>
<protein>
    <recommendedName>
        <fullName evidence="4">Sulfotransferase</fullName>
    </recommendedName>
</protein>
<evidence type="ECO:0000256" key="2">
    <source>
        <dbReference type="SAM" id="Phobius"/>
    </source>
</evidence>
<dbReference type="AlphaFoldDB" id="A0AAW2H938"/>
<sequence length="306" mass="35528">MLTQLSRGRICALVILLSIYLLAGVVILSTVTLQEQEGRARKRSQHRRTRRFDLTPGIKALSRRPKMQWCQPLRFLNGLNRPTIALVSFPGSGNTWLRYLLQQATGINTGSVYKDFSLLTNGFPGECVGNSSVIVVKTHERGPLAHQGYSKAVLLIRDPAQAIQAEFNRQGGGHIGFASPDRYRIGKGKYWEKFVNDQIIKWKNTNLDWIFNFTKPTYVIFYDQLVNDLENSLRKLLGFLEMNVTESQLNCALERREGIYRRRKRMLNIDPFTKEMRVKIENTKQEVYKLIYEYLEDQSQRIFFDR</sequence>